<dbReference type="EC" id="2.7.13.3" evidence="3"/>
<evidence type="ECO:0000259" key="16">
    <source>
        <dbReference type="PROSITE" id="PS50885"/>
    </source>
</evidence>
<proteinExistence type="predicted"/>
<dbReference type="Gene3D" id="6.10.340.10">
    <property type="match status" value="1"/>
</dbReference>
<dbReference type="SUPFAM" id="SSF47384">
    <property type="entry name" value="Homodimeric domain of signal transducing histidine kinase"/>
    <property type="match status" value="1"/>
</dbReference>
<keyword evidence="11 14" id="KW-1133">Transmembrane helix</keyword>
<evidence type="ECO:0000256" key="4">
    <source>
        <dbReference type="ARBA" id="ARBA00022475"/>
    </source>
</evidence>
<dbReference type="PROSITE" id="PS50885">
    <property type="entry name" value="HAMP"/>
    <property type="match status" value="1"/>
</dbReference>
<evidence type="ECO:0000256" key="7">
    <source>
        <dbReference type="ARBA" id="ARBA00022692"/>
    </source>
</evidence>
<protein>
    <recommendedName>
        <fullName evidence="3">histidine kinase</fullName>
        <ecNumber evidence="3">2.7.13.3</ecNumber>
    </recommendedName>
</protein>
<dbReference type="InterPro" id="IPR003594">
    <property type="entry name" value="HATPase_dom"/>
</dbReference>
<dbReference type="PANTHER" id="PTHR45528">
    <property type="entry name" value="SENSOR HISTIDINE KINASE CPXA"/>
    <property type="match status" value="1"/>
</dbReference>
<sequence>MALPLVGVAAYLMLSGHAPPPPPADGAHFFPLVHILSTLAAISIIGLALAWYLTRPLQHLRWALREVARGHLDIRVSPLMRGRRDEIADLAHEVDRMVEQLQAAVDSQRTLLHDVSHELRSPLTRLQAAIGLMRQDPATADAMLQRIEAESLRLDALIEELLTLHRLEAGVASAPPERVDLIELLQAIAEDADFEARAQGCTVGIEADQAFVAEVDGELVYRAFENVVRNALRHSPAGAVVEISARVSAEGLLVQVADRGPGVPPAMLDSMFDPFVRGESAAAFPPRCDAIRSRPGRRPGLGLYAS</sequence>
<evidence type="ECO:0000313" key="17">
    <source>
        <dbReference type="EMBL" id="PZQ75383.1"/>
    </source>
</evidence>
<dbReference type="PANTHER" id="PTHR45528:SF1">
    <property type="entry name" value="SENSOR HISTIDINE KINASE CPXA"/>
    <property type="match status" value="1"/>
</dbReference>
<dbReference type="InterPro" id="IPR050398">
    <property type="entry name" value="HssS/ArlS-like"/>
</dbReference>
<keyword evidence="12" id="KW-0902">Two-component regulatory system</keyword>
<dbReference type="Gene3D" id="3.30.565.10">
    <property type="entry name" value="Histidine kinase-like ATPase, C-terminal domain"/>
    <property type="match status" value="1"/>
</dbReference>
<comment type="subcellular location">
    <subcellularLocation>
        <location evidence="2">Cell membrane</location>
        <topology evidence="2">Multi-pass membrane protein</topology>
    </subcellularLocation>
</comment>
<dbReference type="Pfam" id="PF00512">
    <property type="entry name" value="HisKA"/>
    <property type="match status" value="1"/>
</dbReference>
<comment type="catalytic activity">
    <reaction evidence="1">
        <text>ATP + protein L-histidine = ADP + protein N-phospho-L-histidine.</text>
        <dbReference type="EC" id="2.7.13.3"/>
    </reaction>
</comment>
<evidence type="ECO:0000256" key="3">
    <source>
        <dbReference type="ARBA" id="ARBA00012438"/>
    </source>
</evidence>
<dbReference type="PROSITE" id="PS50109">
    <property type="entry name" value="HIS_KIN"/>
    <property type="match status" value="1"/>
</dbReference>
<dbReference type="GO" id="GO:0000155">
    <property type="term" value="F:phosphorelay sensor kinase activity"/>
    <property type="evidence" value="ECO:0007669"/>
    <property type="project" value="InterPro"/>
</dbReference>
<dbReference type="InterPro" id="IPR003661">
    <property type="entry name" value="HisK_dim/P_dom"/>
</dbReference>
<evidence type="ECO:0000256" key="2">
    <source>
        <dbReference type="ARBA" id="ARBA00004651"/>
    </source>
</evidence>
<dbReference type="SMART" id="SM00304">
    <property type="entry name" value="HAMP"/>
    <property type="match status" value="1"/>
</dbReference>
<dbReference type="SMART" id="SM00388">
    <property type="entry name" value="HisKA"/>
    <property type="match status" value="1"/>
</dbReference>
<keyword evidence="4" id="KW-1003">Cell membrane</keyword>
<keyword evidence="8" id="KW-0547">Nucleotide-binding</keyword>
<dbReference type="Pfam" id="PF02518">
    <property type="entry name" value="HATPase_c"/>
    <property type="match status" value="1"/>
</dbReference>
<accession>A0A2W5S6W1</accession>
<dbReference type="Proteomes" id="UP000249135">
    <property type="component" value="Unassembled WGS sequence"/>
</dbReference>
<keyword evidence="10" id="KW-0067">ATP-binding</keyword>
<dbReference type="CDD" id="cd06225">
    <property type="entry name" value="HAMP"/>
    <property type="match status" value="1"/>
</dbReference>
<evidence type="ECO:0000256" key="14">
    <source>
        <dbReference type="SAM" id="Phobius"/>
    </source>
</evidence>
<evidence type="ECO:0000256" key="8">
    <source>
        <dbReference type="ARBA" id="ARBA00022741"/>
    </source>
</evidence>
<evidence type="ECO:0000256" key="11">
    <source>
        <dbReference type="ARBA" id="ARBA00022989"/>
    </source>
</evidence>
<evidence type="ECO:0000256" key="5">
    <source>
        <dbReference type="ARBA" id="ARBA00022553"/>
    </source>
</evidence>
<dbReference type="SUPFAM" id="SSF55874">
    <property type="entry name" value="ATPase domain of HSP90 chaperone/DNA topoisomerase II/histidine kinase"/>
    <property type="match status" value="1"/>
</dbReference>
<evidence type="ECO:0000259" key="15">
    <source>
        <dbReference type="PROSITE" id="PS50109"/>
    </source>
</evidence>
<dbReference type="InterPro" id="IPR036097">
    <property type="entry name" value="HisK_dim/P_sf"/>
</dbReference>
<evidence type="ECO:0000256" key="13">
    <source>
        <dbReference type="ARBA" id="ARBA00023136"/>
    </source>
</evidence>
<gene>
    <name evidence="17" type="ORF">DI563_09815</name>
</gene>
<name>A0A2W5S6W1_VARPD</name>
<keyword evidence="9 17" id="KW-0418">Kinase</keyword>
<evidence type="ECO:0000256" key="10">
    <source>
        <dbReference type="ARBA" id="ARBA00022840"/>
    </source>
</evidence>
<keyword evidence="6" id="KW-0808">Transferase</keyword>
<dbReference type="Pfam" id="PF00672">
    <property type="entry name" value="HAMP"/>
    <property type="match status" value="1"/>
</dbReference>
<dbReference type="InterPro" id="IPR036890">
    <property type="entry name" value="HATPase_C_sf"/>
</dbReference>
<dbReference type="Gene3D" id="1.10.287.130">
    <property type="match status" value="1"/>
</dbReference>
<evidence type="ECO:0000313" key="18">
    <source>
        <dbReference type="Proteomes" id="UP000249135"/>
    </source>
</evidence>
<dbReference type="SUPFAM" id="SSF158472">
    <property type="entry name" value="HAMP domain-like"/>
    <property type="match status" value="1"/>
</dbReference>
<dbReference type="GO" id="GO:0005524">
    <property type="term" value="F:ATP binding"/>
    <property type="evidence" value="ECO:0007669"/>
    <property type="project" value="UniProtKB-KW"/>
</dbReference>
<reference evidence="17 18" key="1">
    <citation type="submission" date="2017-08" db="EMBL/GenBank/DDBJ databases">
        <title>Infants hospitalized years apart are colonized by the same room-sourced microbial strains.</title>
        <authorList>
            <person name="Brooks B."/>
            <person name="Olm M.R."/>
            <person name="Firek B.A."/>
            <person name="Baker R."/>
            <person name="Thomas B.C."/>
            <person name="Morowitz M.J."/>
            <person name="Banfield J.F."/>
        </authorList>
    </citation>
    <scope>NUCLEOTIDE SEQUENCE [LARGE SCALE GENOMIC DNA]</scope>
    <source>
        <strain evidence="17">S2_005_003_R2_41</strain>
    </source>
</reference>
<evidence type="ECO:0000256" key="6">
    <source>
        <dbReference type="ARBA" id="ARBA00022679"/>
    </source>
</evidence>
<organism evidence="17 18">
    <name type="scientific">Variovorax paradoxus</name>
    <dbReference type="NCBI Taxonomy" id="34073"/>
    <lineage>
        <taxon>Bacteria</taxon>
        <taxon>Pseudomonadati</taxon>
        <taxon>Pseudomonadota</taxon>
        <taxon>Betaproteobacteria</taxon>
        <taxon>Burkholderiales</taxon>
        <taxon>Comamonadaceae</taxon>
        <taxon>Variovorax</taxon>
    </lineage>
</organism>
<dbReference type="EMBL" id="QFPP01000090">
    <property type="protein sequence ID" value="PZQ75383.1"/>
    <property type="molecule type" value="Genomic_DNA"/>
</dbReference>
<evidence type="ECO:0000256" key="1">
    <source>
        <dbReference type="ARBA" id="ARBA00000085"/>
    </source>
</evidence>
<dbReference type="CDD" id="cd00082">
    <property type="entry name" value="HisKA"/>
    <property type="match status" value="1"/>
</dbReference>
<dbReference type="InterPro" id="IPR003660">
    <property type="entry name" value="HAMP_dom"/>
</dbReference>
<keyword evidence="13 14" id="KW-0472">Membrane</keyword>
<keyword evidence="7 14" id="KW-0812">Transmembrane</keyword>
<comment type="caution">
    <text evidence="17">The sequence shown here is derived from an EMBL/GenBank/DDBJ whole genome shotgun (WGS) entry which is preliminary data.</text>
</comment>
<dbReference type="GO" id="GO:0005886">
    <property type="term" value="C:plasma membrane"/>
    <property type="evidence" value="ECO:0007669"/>
    <property type="project" value="UniProtKB-SubCell"/>
</dbReference>
<dbReference type="SMART" id="SM00387">
    <property type="entry name" value="HATPase_c"/>
    <property type="match status" value="1"/>
</dbReference>
<keyword evidence="5" id="KW-0597">Phosphoprotein</keyword>
<evidence type="ECO:0000256" key="9">
    <source>
        <dbReference type="ARBA" id="ARBA00022777"/>
    </source>
</evidence>
<feature type="domain" description="HAMP" evidence="16">
    <location>
        <begin position="51"/>
        <end position="106"/>
    </location>
</feature>
<feature type="domain" description="Histidine kinase" evidence="15">
    <location>
        <begin position="114"/>
        <end position="306"/>
    </location>
</feature>
<feature type="transmembrane region" description="Helical" evidence="14">
    <location>
        <begin position="36"/>
        <end position="54"/>
    </location>
</feature>
<dbReference type="InterPro" id="IPR005467">
    <property type="entry name" value="His_kinase_dom"/>
</dbReference>
<dbReference type="AlphaFoldDB" id="A0A2W5S6W1"/>
<dbReference type="CDD" id="cd00075">
    <property type="entry name" value="HATPase"/>
    <property type="match status" value="1"/>
</dbReference>
<evidence type="ECO:0000256" key="12">
    <source>
        <dbReference type="ARBA" id="ARBA00023012"/>
    </source>
</evidence>